<reference evidence="2" key="1">
    <citation type="submission" date="2018-05" db="EMBL/GenBank/DDBJ databases">
        <authorList>
            <person name="Lanie J.A."/>
            <person name="Ng W.-L."/>
            <person name="Kazmierczak K.M."/>
            <person name="Andrzejewski T.M."/>
            <person name="Davidsen T.M."/>
            <person name="Wayne K.J."/>
            <person name="Tettelin H."/>
            <person name="Glass J.I."/>
            <person name="Rusch D."/>
            <person name="Podicherti R."/>
            <person name="Tsui H.-C.T."/>
            <person name="Winkler M.E."/>
        </authorList>
    </citation>
    <scope>NUCLEOTIDE SEQUENCE</scope>
</reference>
<sequence length="112" mass="13004">MHKQRIRLHGIDTPESRTRDLEEKKYGLIAKEKIKDFMPVGSMQTLVTVKDKAGKFGRILGKFLIYDKKTDSQMTINDWMIREHHAVAYHGQSKEDIAEGHLKNRELLNGEI</sequence>
<dbReference type="Pfam" id="PF00565">
    <property type="entry name" value="SNase"/>
    <property type="match status" value="1"/>
</dbReference>
<dbReference type="EMBL" id="UINC01190909">
    <property type="protein sequence ID" value="SVE05284.1"/>
    <property type="molecule type" value="Genomic_DNA"/>
</dbReference>
<feature type="domain" description="TNase-like" evidence="1">
    <location>
        <begin position="5"/>
        <end position="97"/>
    </location>
</feature>
<organism evidence="2">
    <name type="scientific">marine metagenome</name>
    <dbReference type="NCBI Taxonomy" id="408172"/>
    <lineage>
        <taxon>unclassified sequences</taxon>
        <taxon>metagenomes</taxon>
        <taxon>ecological metagenomes</taxon>
    </lineage>
</organism>
<protein>
    <recommendedName>
        <fullName evidence="1">TNase-like domain-containing protein</fullName>
    </recommendedName>
</protein>
<evidence type="ECO:0000259" key="1">
    <source>
        <dbReference type="Pfam" id="PF00565"/>
    </source>
</evidence>
<dbReference type="InterPro" id="IPR035437">
    <property type="entry name" value="SNase_OB-fold_sf"/>
</dbReference>
<gene>
    <name evidence="2" type="ORF">METZ01_LOCUS458138</name>
</gene>
<dbReference type="Gene3D" id="2.40.50.90">
    <property type="match status" value="1"/>
</dbReference>
<evidence type="ECO:0000313" key="2">
    <source>
        <dbReference type="EMBL" id="SVE05284.1"/>
    </source>
</evidence>
<dbReference type="SUPFAM" id="SSF50199">
    <property type="entry name" value="Staphylococcal nuclease"/>
    <property type="match status" value="1"/>
</dbReference>
<accession>A0A383AC82</accession>
<name>A0A383AC82_9ZZZZ</name>
<proteinExistence type="predicted"/>
<dbReference type="AlphaFoldDB" id="A0A383AC82"/>
<dbReference type="InterPro" id="IPR016071">
    <property type="entry name" value="Staphylococal_nuclease_OB-fold"/>
</dbReference>